<comment type="caution">
    <text evidence="2">The sequence shown here is derived from an EMBL/GenBank/DDBJ whole genome shotgun (WGS) entry which is preliminary data.</text>
</comment>
<dbReference type="Proteomes" id="UP001629367">
    <property type="component" value="Unassembled WGS sequence"/>
</dbReference>
<gene>
    <name evidence="2" type="ORF">PQQ68_22150</name>
</gene>
<sequence length="136" mass="15494">MPVIKSYPRGQWEALGRRLDALPEKPKDKQPLKVTDGVNAIQAQIQIAREKGYTLNELIEHAAKEGIDVNLNSLRYAMRRTSEKKRVQRKNSAPSDKSSRQPTASQKIKPPIDRHTGSMVIRDSYSFEIRPDVEDL</sequence>
<evidence type="ECO:0000313" key="3">
    <source>
        <dbReference type="Proteomes" id="UP001629367"/>
    </source>
</evidence>
<evidence type="ECO:0000256" key="1">
    <source>
        <dbReference type="SAM" id="MobiDB-lite"/>
    </source>
</evidence>
<dbReference type="EMBL" id="JAQQBZ010000017">
    <property type="protein sequence ID" value="MFM0595729.1"/>
    <property type="molecule type" value="Genomic_DNA"/>
</dbReference>
<protein>
    <submittedName>
        <fullName evidence="2">Uncharacterized protein</fullName>
    </submittedName>
</protein>
<dbReference type="RefSeq" id="WP_408215303.1">
    <property type="nucleotide sequence ID" value="NZ_JAQQBZ010000017.1"/>
</dbReference>
<reference evidence="2 3" key="1">
    <citation type="journal article" date="2024" name="Chem. Sci.">
        <title>Discovery of megapolipeptins by genome mining of a Burkholderiales bacteria collection.</title>
        <authorList>
            <person name="Paulo B.S."/>
            <person name="Recchia M.J.J."/>
            <person name="Lee S."/>
            <person name="Fergusson C.H."/>
            <person name="Romanowski S.B."/>
            <person name="Hernandez A."/>
            <person name="Krull N."/>
            <person name="Liu D.Y."/>
            <person name="Cavanagh H."/>
            <person name="Bos A."/>
            <person name="Gray C.A."/>
            <person name="Murphy B.T."/>
            <person name="Linington R.G."/>
            <person name="Eustaquio A.S."/>
        </authorList>
    </citation>
    <scope>NUCLEOTIDE SEQUENCE [LARGE SCALE GENOMIC DNA]</scope>
    <source>
        <strain evidence="2 3">RL17-335-BIF-A</strain>
    </source>
</reference>
<evidence type="ECO:0000313" key="2">
    <source>
        <dbReference type="EMBL" id="MFM0595729.1"/>
    </source>
</evidence>
<organism evidence="2 3">
    <name type="scientific">Paraburkholderia dilworthii</name>
    <dbReference type="NCBI Taxonomy" id="948106"/>
    <lineage>
        <taxon>Bacteria</taxon>
        <taxon>Pseudomonadati</taxon>
        <taxon>Pseudomonadota</taxon>
        <taxon>Betaproteobacteria</taxon>
        <taxon>Burkholderiales</taxon>
        <taxon>Burkholderiaceae</taxon>
        <taxon>Paraburkholderia</taxon>
    </lineage>
</organism>
<feature type="region of interest" description="Disordered" evidence="1">
    <location>
        <begin position="79"/>
        <end position="123"/>
    </location>
</feature>
<feature type="compositionally biased region" description="Polar residues" evidence="1">
    <location>
        <begin position="90"/>
        <end position="106"/>
    </location>
</feature>
<keyword evidence="3" id="KW-1185">Reference proteome</keyword>
<accession>A0ABW9DBS7</accession>
<proteinExistence type="predicted"/>
<name>A0ABW9DBS7_9BURK</name>